<reference evidence="1" key="1">
    <citation type="submission" date="2021-08" db="EMBL/GenBank/DDBJ databases">
        <title>The first chromosome-level gecko genome reveals the dynamic sex chromosomes of Neotropical dwarf geckos (Sphaerodactylidae: Sphaerodactylus).</title>
        <authorList>
            <person name="Pinto B.J."/>
            <person name="Keating S.E."/>
            <person name="Gamble T."/>
        </authorList>
    </citation>
    <scope>NUCLEOTIDE SEQUENCE</scope>
    <source>
        <strain evidence="1">TG3544</strain>
    </source>
</reference>
<comment type="caution">
    <text evidence="1">The sequence shown here is derived from an EMBL/GenBank/DDBJ whole genome shotgun (WGS) entry which is preliminary data.</text>
</comment>
<accession>A0ACB8E594</accession>
<gene>
    <name evidence="1" type="ORF">K3G42_003660</name>
</gene>
<organism evidence="1 2">
    <name type="scientific">Sphaerodactylus townsendi</name>
    <dbReference type="NCBI Taxonomy" id="933632"/>
    <lineage>
        <taxon>Eukaryota</taxon>
        <taxon>Metazoa</taxon>
        <taxon>Chordata</taxon>
        <taxon>Craniata</taxon>
        <taxon>Vertebrata</taxon>
        <taxon>Euteleostomi</taxon>
        <taxon>Lepidosauria</taxon>
        <taxon>Squamata</taxon>
        <taxon>Bifurcata</taxon>
        <taxon>Gekkota</taxon>
        <taxon>Sphaerodactylidae</taxon>
        <taxon>Sphaerodactylus</taxon>
    </lineage>
</organism>
<evidence type="ECO:0000313" key="2">
    <source>
        <dbReference type="Proteomes" id="UP000827872"/>
    </source>
</evidence>
<protein>
    <submittedName>
        <fullName evidence="1">Uncharacterized protein</fullName>
    </submittedName>
</protein>
<dbReference type="EMBL" id="CM037630">
    <property type="protein sequence ID" value="KAH7987347.1"/>
    <property type="molecule type" value="Genomic_DNA"/>
</dbReference>
<evidence type="ECO:0000313" key="1">
    <source>
        <dbReference type="EMBL" id="KAH7987347.1"/>
    </source>
</evidence>
<dbReference type="Proteomes" id="UP000827872">
    <property type="component" value="Linkage Group LG17"/>
</dbReference>
<name>A0ACB8E594_9SAUR</name>
<sequence>MVFGLRQSPGSHNVQKRSSSGLTVIGMSKRQLLLEMDPVLVPKKAKADVKQDQREYYQVTVALVKSLQNEVLSLQKGVALSG</sequence>
<proteinExistence type="predicted"/>
<keyword evidence="2" id="KW-1185">Reference proteome</keyword>